<dbReference type="Proteomes" id="UP000318741">
    <property type="component" value="Chromosome"/>
</dbReference>
<keyword evidence="4" id="KW-1185">Reference proteome</keyword>
<feature type="region of interest" description="Disordered" evidence="1">
    <location>
        <begin position="225"/>
        <end position="244"/>
    </location>
</feature>
<feature type="chain" id="PRO_5022093315" evidence="2">
    <location>
        <begin position="39"/>
        <end position="484"/>
    </location>
</feature>
<name>A0A517P593_9PLAN</name>
<evidence type="ECO:0000256" key="2">
    <source>
        <dbReference type="SAM" id="SignalP"/>
    </source>
</evidence>
<feature type="compositionally biased region" description="Pro residues" evidence="1">
    <location>
        <begin position="76"/>
        <end position="88"/>
    </location>
</feature>
<keyword evidence="2" id="KW-0732">Signal</keyword>
<dbReference type="OrthoDB" id="215819at2"/>
<feature type="compositionally biased region" description="Pro residues" evidence="1">
    <location>
        <begin position="98"/>
        <end position="115"/>
    </location>
</feature>
<gene>
    <name evidence="3" type="ORF">CA12_06250</name>
</gene>
<feature type="compositionally biased region" description="Low complexity" evidence="1">
    <location>
        <begin position="29"/>
        <end position="45"/>
    </location>
</feature>
<protein>
    <submittedName>
        <fullName evidence="3">YHS domain protein</fullName>
    </submittedName>
</protein>
<sequence length="484" mass="49493" precursor="true">MLRPLRPRRSAAAWQSVVARRAAALLLAAGASAASASADGDAPAAPSAPAPPPAADAAATAESTPEVRRLSDGAVAPPPPQVTPPPDWVDPFAAEPSAPEPEPEAPAPPVAPTVVPPAAVEPTDGPLFGPLPEALEPIAPFARPTPAPAPVETPQPAALPKPEPLPERAPAPQPMPHPLATAEATPSSAVAAPAAPEPTSEPAGDLNPVGPDGKPIAVVLFDVQIEDEPSEAEGPSADPAAEERPFGLFDHEEILAAEQQAEGAPPAGPSGPRFDDAEFFETDSFARRVADSAPAGRASLALTPSPAARPGRAYLEFAPVSELAPAPEPQSKPAAAARVAAAPPAAAAVPVVAAPAVELPAAFGQFCPVAVRDDRRLTEADPRVVTRFGGKTYKFSSPVARAAFLLDPERYLPVAEGEDVVLAAAEGFSVPGRVEHAVLYGGRLFLFRSPRTRDAFAENPDRWVNADGPVDRGAAPIPALGEPR</sequence>
<feature type="compositionally biased region" description="Low complexity" evidence="1">
    <location>
        <begin position="178"/>
        <end position="203"/>
    </location>
</feature>
<dbReference type="EMBL" id="CP036265">
    <property type="protein sequence ID" value="QDT14550.1"/>
    <property type="molecule type" value="Genomic_DNA"/>
</dbReference>
<organism evidence="3 4">
    <name type="scientific">Alienimonas californiensis</name>
    <dbReference type="NCBI Taxonomy" id="2527989"/>
    <lineage>
        <taxon>Bacteria</taxon>
        <taxon>Pseudomonadati</taxon>
        <taxon>Planctomycetota</taxon>
        <taxon>Planctomycetia</taxon>
        <taxon>Planctomycetales</taxon>
        <taxon>Planctomycetaceae</taxon>
        <taxon>Alienimonas</taxon>
    </lineage>
</organism>
<feature type="region of interest" description="Disordered" evidence="1">
    <location>
        <begin position="460"/>
        <end position="484"/>
    </location>
</feature>
<evidence type="ECO:0000313" key="3">
    <source>
        <dbReference type="EMBL" id="QDT14550.1"/>
    </source>
</evidence>
<feature type="signal peptide" evidence="2">
    <location>
        <begin position="1"/>
        <end position="38"/>
    </location>
</feature>
<reference evidence="3 4" key="1">
    <citation type="submission" date="2019-02" db="EMBL/GenBank/DDBJ databases">
        <title>Deep-cultivation of Planctomycetes and their phenomic and genomic characterization uncovers novel biology.</title>
        <authorList>
            <person name="Wiegand S."/>
            <person name="Jogler M."/>
            <person name="Boedeker C."/>
            <person name="Pinto D."/>
            <person name="Vollmers J."/>
            <person name="Rivas-Marin E."/>
            <person name="Kohn T."/>
            <person name="Peeters S.H."/>
            <person name="Heuer A."/>
            <person name="Rast P."/>
            <person name="Oberbeckmann S."/>
            <person name="Bunk B."/>
            <person name="Jeske O."/>
            <person name="Meyerdierks A."/>
            <person name="Storesund J.E."/>
            <person name="Kallscheuer N."/>
            <person name="Luecker S."/>
            <person name="Lage O.M."/>
            <person name="Pohl T."/>
            <person name="Merkel B.J."/>
            <person name="Hornburger P."/>
            <person name="Mueller R.-W."/>
            <person name="Bruemmer F."/>
            <person name="Labrenz M."/>
            <person name="Spormann A.M."/>
            <person name="Op den Camp H."/>
            <person name="Overmann J."/>
            <person name="Amann R."/>
            <person name="Jetten M.S.M."/>
            <person name="Mascher T."/>
            <person name="Medema M.H."/>
            <person name="Devos D.P."/>
            <person name="Kaster A.-K."/>
            <person name="Ovreas L."/>
            <person name="Rohde M."/>
            <person name="Galperin M.Y."/>
            <person name="Jogler C."/>
        </authorList>
    </citation>
    <scope>NUCLEOTIDE SEQUENCE [LARGE SCALE GENOMIC DNA]</scope>
    <source>
        <strain evidence="3 4">CA12</strain>
    </source>
</reference>
<feature type="region of interest" description="Disordered" evidence="1">
    <location>
        <begin position="29"/>
        <end position="214"/>
    </location>
</feature>
<dbReference type="KEGG" id="acaf:CA12_06250"/>
<proteinExistence type="predicted"/>
<accession>A0A517P593</accession>
<evidence type="ECO:0000313" key="4">
    <source>
        <dbReference type="Proteomes" id="UP000318741"/>
    </source>
</evidence>
<dbReference type="RefSeq" id="WP_145357436.1">
    <property type="nucleotide sequence ID" value="NZ_CP036265.1"/>
</dbReference>
<dbReference type="AlphaFoldDB" id="A0A517P593"/>
<feature type="compositionally biased region" description="Pro residues" evidence="1">
    <location>
        <begin position="143"/>
        <end position="177"/>
    </location>
</feature>
<feature type="region of interest" description="Disordered" evidence="1">
    <location>
        <begin position="252"/>
        <end position="281"/>
    </location>
</feature>
<feature type="compositionally biased region" description="Low complexity" evidence="1">
    <location>
        <begin position="256"/>
        <end position="265"/>
    </location>
</feature>
<evidence type="ECO:0000256" key="1">
    <source>
        <dbReference type="SAM" id="MobiDB-lite"/>
    </source>
</evidence>